<organism evidence="1 2">
    <name type="scientific">Bacillus cereus</name>
    <dbReference type="NCBI Taxonomy" id="1396"/>
    <lineage>
        <taxon>Bacteria</taxon>
        <taxon>Bacillati</taxon>
        <taxon>Bacillota</taxon>
        <taxon>Bacilli</taxon>
        <taxon>Bacillales</taxon>
        <taxon>Bacillaceae</taxon>
        <taxon>Bacillus</taxon>
        <taxon>Bacillus cereus group</taxon>
    </lineage>
</organism>
<proteinExistence type="predicted"/>
<dbReference type="EMBL" id="MUAU01000112">
    <property type="protein sequence ID" value="OOR72562.1"/>
    <property type="molecule type" value="Genomic_DNA"/>
</dbReference>
<evidence type="ECO:0000313" key="1">
    <source>
        <dbReference type="EMBL" id="OOR72562.1"/>
    </source>
</evidence>
<dbReference type="Proteomes" id="UP000190641">
    <property type="component" value="Unassembled WGS sequence"/>
</dbReference>
<evidence type="ECO:0000313" key="2">
    <source>
        <dbReference type="Proteomes" id="UP000190641"/>
    </source>
</evidence>
<dbReference type="AlphaFoldDB" id="A0A9X6B5V8"/>
<accession>A0A9X6B5V8</accession>
<evidence type="ECO:0008006" key="3">
    <source>
        <dbReference type="Google" id="ProtNLM"/>
    </source>
</evidence>
<sequence length="178" mass="19901">MRLTPNQDGVINFGWRGWEGDLPTSFIRHCSENQTLDERTIVYYDETIQTSVKRILPLLSYFHKDSRTDKFGGTSLTGVQPYMGNAIPNLTGSVVFTDFAKKGESQSPIKGVLAYTRAGTDGKHADFHAIETNYDFGTQAAYYMSLGTNLNQTKLYLGVYGSMKVTDFNKGTIFEIIP</sequence>
<protein>
    <recommendedName>
        <fullName evidence="3">Glucose dehydrogenase</fullName>
    </recommendedName>
</protein>
<gene>
    <name evidence="1" type="ORF">BLX06_24125</name>
</gene>
<reference evidence="1 2" key="1">
    <citation type="submission" date="2017-01" db="EMBL/GenBank/DDBJ databases">
        <title>Bacillus cereus isolates.</title>
        <authorList>
            <person name="Beno S.M."/>
        </authorList>
    </citation>
    <scope>NUCLEOTIDE SEQUENCE [LARGE SCALE GENOMIC DNA]</scope>
    <source>
        <strain evidence="1 2">FSL K6-1030</strain>
    </source>
</reference>
<comment type="caution">
    <text evidence="1">The sequence shown here is derived from an EMBL/GenBank/DDBJ whole genome shotgun (WGS) entry which is preliminary data.</text>
</comment>
<name>A0A9X6B5V8_BACCE</name>